<evidence type="ECO:0000313" key="2">
    <source>
        <dbReference type="Proteomes" id="UP001345963"/>
    </source>
</evidence>
<dbReference type="Proteomes" id="UP001345963">
    <property type="component" value="Unassembled WGS sequence"/>
</dbReference>
<name>A0ABU7AEV2_9TELE</name>
<comment type="caution">
    <text evidence="1">The sequence shown here is derived from an EMBL/GenBank/DDBJ whole genome shotgun (WGS) entry which is preliminary data.</text>
</comment>
<organism evidence="1 2">
    <name type="scientific">Ataeniobius toweri</name>
    <dbReference type="NCBI Taxonomy" id="208326"/>
    <lineage>
        <taxon>Eukaryota</taxon>
        <taxon>Metazoa</taxon>
        <taxon>Chordata</taxon>
        <taxon>Craniata</taxon>
        <taxon>Vertebrata</taxon>
        <taxon>Euteleostomi</taxon>
        <taxon>Actinopterygii</taxon>
        <taxon>Neopterygii</taxon>
        <taxon>Teleostei</taxon>
        <taxon>Neoteleostei</taxon>
        <taxon>Acanthomorphata</taxon>
        <taxon>Ovalentaria</taxon>
        <taxon>Atherinomorphae</taxon>
        <taxon>Cyprinodontiformes</taxon>
        <taxon>Goodeidae</taxon>
        <taxon>Ataeniobius</taxon>
    </lineage>
</organism>
<dbReference type="EMBL" id="JAHUTI010011265">
    <property type="protein sequence ID" value="MED6236065.1"/>
    <property type="molecule type" value="Genomic_DNA"/>
</dbReference>
<sequence>MQIVAVESELSMVLQESALAHIPAVVRKTTAPTGTMTPKINGWMDLCRNNDNLENHLHHFQPQQQDFFDLVQISGGQNSEWSRLETSYRHVHGPLQPWECNLSSADRVLGDCGVFM</sequence>
<accession>A0ABU7AEV2</accession>
<protein>
    <submittedName>
        <fullName evidence="1">Uncharacterized protein</fullName>
    </submittedName>
</protein>
<gene>
    <name evidence="1" type="ORF">ATANTOWER_003995</name>
</gene>
<keyword evidence="2" id="KW-1185">Reference proteome</keyword>
<reference evidence="1 2" key="1">
    <citation type="submission" date="2021-07" db="EMBL/GenBank/DDBJ databases">
        <authorList>
            <person name="Palmer J.M."/>
        </authorList>
    </citation>
    <scope>NUCLEOTIDE SEQUENCE [LARGE SCALE GENOMIC DNA]</scope>
    <source>
        <strain evidence="1 2">AT_MEX2019</strain>
        <tissue evidence="1">Muscle</tissue>
    </source>
</reference>
<evidence type="ECO:0000313" key="1">
    <source>
        <dbReference type="EMBL" id="MED6236065.1"/>
    </source>
</evidence>
<proteinExistence type="predicted"/>